<dbReference type="AlphaFoldDB" id="A0A0C2BZL0"/>
<dbReference type="Proteomes" id="UP000031572">
    <property type="component" value="Unassembled WGS sequence"/>
</dbReference>
<dbReference type="EMBL" id="JWJG01000028">
    <property type="protein sequence ID" value="KIF83471.1"/>
    <property type="molecule type" value="Genomic_DNA"/>
</dbReference>
<sequence length="84" mass="8752">MPKKTYLVVAAAVALALLLNPSPDRHRTTITQAMAERSPLAGVLGIGAVTAFVSTYHSLGVASYTEVDGRLITLGAFGGVFLVH</sequence>
<reference evidence="1 2" key="1">
    <citation type="submission" date="2014-12" db="EMBL/GenBank/DDBJ databases">
        <title>Denitrispirillum autotrophicum gen. nov., sp. nov., Denitrifying, Facultatively Autotrophic Bacteria Isolated from Rice Paddy Soil.</title>
        <authorList>
            <person name="Ishii S."/>
            <person name="Ashida N."/>
            <person name="Ohno H."/>
            <person name="Otsuka S."/>
            <person name="Yokota A."/>
            <person name="Senoo K."/>
        </authorList>
    </citation>
    <scope>NUCLEOTIDE SEQUENCE [LARGE SCALE GENOMIC DNA]</scope>
    <source>
        <strain evidence="1 2">TSA66</strain>
    </source>
</reference>
<accession>A0A0C2BZL0</accession>
<name>A0A0C2BZL0_9BURK</name>
<gene>
    <name evidence="1" type="ORF">TSA66_03530</name>
</gene>
<evidence type="ECO:0000313" key="2">
    <source>
        <dbReference type="Proteomes" id="UP000031572"/>
    </source>
</evidence>
<dbReference type="OrthoDB" id="9155291at2"/>
<evidence type="ECO:0000313" key="1">
    <source>
        <dbReference type="EMBL" id="KIF83471.1"/>
    </source>
</evidence>
<organism evidence="1 2">
    <name type="scientific">Noviherbaspirillum autotrophicum</name>
    <dbReference type="NCBI Taxonomy" id="709839"/>
    <lineage>
        <taxon>Bacteria</taxon>
        <taxon>Pseudomonadati</taxon>
        <taxon>Pseudomonadota</taxon>
        <taxon>Betaproteobacteria</taxon>
        <taxon>Burkholderiales</taxon>
        <taxon>Oxalobacteraceae</taxon>
        <taxon>Noviherbaspirillum</taxon>
    </lineage>
</organism>
<keyword evidence="2" id="KW-1185">Reference proteome</keyword>
<proteinExistence type="predicted"/>
<protein>
    <submittedName>
        <fullName evidence="1">Uncharacterized protein</fullName>
    </submittedName>
</protein>
<dbReference type="RefSeq" id="WP_040039000.1">
    <property type="nucleotide sequence ID" value="NZ_JWJG01000028.1"/>
</dbReference>
<comment type="caution">
    <text evidence="1">The sequence shown here is derived from an EMBL/GenBank/DDBJ whole genome shotgun (WGS) entry which is preliminary data.</text>
</comment>